<dbReference type="Pfam" id="PF01656">
    <property type="entry name" value="CbiA"/>
    <property type="match status" value="1"/>
</dbReference>
<organism evidence="3 4">
    <name type="scientific">Halomarina salina</name>
    <dbReference type="NCBI Taxonomy" id="1872699"/>
    <lineage>
        <taxon>Archaea</taxon>
        <taxon>Methanobacteriati</taxon>
        <taxon>Methanobacteriota</taxon>
        <taxon>Stenosarchaea group</taxon>
        <taxon>Halobacteria</taxon>
        <taxon>Halobacteriales</taxon>
        <taxon>Natronomonadaceae</taxon>
        <taxon>Halomarina</taxon>
    </lineage>
</organism>
<feature type="domain" description="CobQ/CobB/MinD/ParA nucleotide binding" evidence="2">
    <location>
        <begin position="6"/>
        <end position="199"/>
    </location>
</feature>
<evidence type="ECO:0000313" key="3">
    <source>
        <dbReference type="EMBL" id="MFC5971678.1"/>
    </source>
</evidence>
<keyword evidence="4" id="KW-1185">Reference proteome</keyword>
<dbReference type="InterPro" id="IPR050625">
    <property type="entry name" value="ParA/MinD_ATPase"/>
</dbReference>
<dbReference type="InterPro" id="IPR002586">
    <property type="entry name" value="CobQ/CobB/MinD/ParA_Nub-bd_dom"/>
</dbReference>
<dbReference type="RefSeq" id="WP_247414567.1">
    <property type="nucleotide sequence ID" value="NZ_JALLGW010000001.1"/>
</dbReference>
<dbReference type="SUPFAM" id="SSF52540">
    <property type="entry name" value="P-loop containing nucleoside triphosphate hydrolases"/>
    <property type="match status" value="1"/>
</dbReference>
<dbReference type="Gene3D" id="3.40.50.300">
    <property type="entry name" value="P-loop containing nucleotide triphosphate hydrolases"/>
    <property type="match status" value="1"/>
</dbReference>
<accession>A0ABD5RMP8</accession>
<reference evidence="3 4" key="1">
    <citation type="journal article" date="2019" name="Int. J. Syst. Evol. Microbiol.">
        <title>The Global Catalogue of Microorganisms (GCM) 10K type strain sequencing project: providing services to taxonomists for standard genome sequencing and annotation.</title>
        <authorList>
            <consortium name="The Broad Institute Genomics Platform"/>
            <consortium name="The Broad Institute Genome Sequencing Center for Infectious Disease"/>
            <person name="Wu L."/>
            <person name="Ma J."/>
        </authorList>
    </citation>
    <scope>NUCLEOTIDE SEQUENCE [LARGE SCALE GENOMIC DNA]</scope>
    <source>
        <strain evidence="3 4">CGMCC 1.12543</strain>
    </source>
</reference>
<dbReference type="PANTHER" id="PTHR43384">
    <property type="entry name" value="SEPTUM SITE-DETERMINING PROTEIN MIND HOMOLOG, CHLOROPLASTIC-RELATED"/>
    <property type="match status" value="1"/>
</dbReference>
<proteinExistence type="predicted"/>
<dbReference type="PANTHER" id="PTHR43384:SF10">
    <property type="entry name" value="ATPASE INVOLVED IN CHROMOSOME PARTITIONING, PARA_MIND FAMILY"/>
    <property type="match status" value="1"/>
</dbReference>
<comment type="caution">
    <text evidence="3">The sequence shown here is derived from an EMBL/GenBank/DDBJ whole genome shotgun (WGS) entry which is preliminary data.</text>
</comment>
<dbReference type="Proteomes" id="UP001596099">
    <property type="component" value="Unassembled WGS sequence"/>
</dbReference>
<dbReference type="InterPro" id="IPR027417">
    <property type="entry name" value="P-loop_NTPase"/>
</dbReference>
<name>A0ABD5RMP8_9EURY</name>
<protein>
    <submittedName>
        <fullName evidence="3">MinD/ParA family protein</fullName>
    </submittedName>
</protein>
<dbReference type="AlphaFoldDB" id="A0ABD5RMP8"/>
<evidence type="ECO:0000313" key="4">
    <source>
        <dbReference type="Proteomes" id="UP001596099"/>
    </source>
</evidence>
<evidence type="ECO:0000256" key="1">
    <source>
        <dbReference type="SAM" id="MobiDB-lite"/>
    </source>
</evidence>
<sequence>MGKVFAIAGGKGGVGKTTTTVNLARAFAAAGYDTVAVDADLGMANVGEALGVEHGGTVHSVLADEASVVDAVASTEYGFDVVRGTQSLDAFASADPANFRAVVGPLKQRYDVVLLDTAAGLSHEVTVPLGLADKTVLVTTPDVVAIKDAAKTGQLAKRVDGDVAGVLVTNARNDGYTRQVVSELANELLTVVPADERLVTDATVATPGSPVAQAYNELAAALLGTDHLPEPEDTYAHVAPDPPTIPAGLTPATVRIGADGTAMATTSADDESESAADAVVGTDGADETGAGDAGADAASTGAVAAGEADAERGARVDVVEESPASVIENAATEAGVDVSDADAPDGDDADTETDGDDEERRSALGRLRRLLD</sequence>
<feature type="compositionally biased region" description="Low complexity" evidence="1">
    <location>
        <begin position="275"/>
        <end position="307"/>
    </location>
</feature>
<feature type="region of interest" description="Disordered" evidence="1">
    <location>
        <begin position="261"/>
        <end position="372"/>
    </location>
</feature>
<gene>
    <name evidence="3" type="ORF">ACFPYI_10075</name>
</gene>
<dbReference type="EMBL" id="JBHSQH010000001">
    <property type="protein sequence ID" value="MFC5971678.1"/>
    <property type="molecule type" value="Genomic_DNA"/>
</dbReference>
<feature type="compositionally biased region" description="Basic and acidic residues" evidence="1">
    <location>
        <begin position="309"/>
        <end position="318"/>
    </location>
</feature>
<evidence type="ECO:0000259" key="2">
    <source>
        <dbReference type="Pfam" id="PF01656"/>
    </source>
</evidence>
<feature type="compositionally biased region" description="Acidic residues" evidence="1">
    <location>
        <begin position="339"/>
        <end position="357"/>
    </location>
</feature>